<dbReference type="EMBL" id="JACIJP010000001">
    <property type="protein sequence ID" value="MBB6123285.1"/>
    <property type="molecule type" value="Genomic_DNA"/>
</dbReference>
<feature type="region of interest" description="Disordered" evidence="3">
    <location>
        <begin position="12"/>
        <end position="32"/>
    </location>
</feature>
<comment type="caution">
    <text evidence="5">The sequence shown here is derived from an EMBL/GenBank/DDBJ whole genome shotgun (WGS) entry which is preliminary data.</text>
</comment>
<feature type="domain" description="HTH tetR-type" evidence="4">
    <location>
        <begin position="42"/>
        <end position="103"/>
    </location>
</feature>
<dbReference type="InterPro" id="IPR001647">
    <property type="entry name" value="HTH_TetR"/>
</dbReference>
<dbReference type="Proteomes" id="UP000552700">
    <property type="component" value="Unassembled WGS sequence"/>
</dbReference>
<reference evidence="5 6" key="1">
    <citation type="submission" date="2020-08" db="EMBL/GenBank/DDBJ databases">
        <title>Genomic Encyclopedia of Type Strains, Phase IV (KMG-IV): sequencing the most valuable type-strain genomes for metagenomic binning, comparative biology and taxonomic classification.</title>
        <authorList>
            <person name="Goeker M."/>
        </authorList>
    </citation>
    <scope>NUCLEOTIDE SEQUENCE [LARGE SCALE GENOMIC DNA]</scope>
    <source>
        <strain evidence="5 6">DSM 102255</strain>
    </source>
</reference>
<dbReference type="Gene3D" id="1.10.357.10">
    <property type="entry name" value="Tetracycline Repressor, domain 2"/>
    <property type="match status" value="1"/>
</dbReference>
<evidence type="ECO:0000313" key="6">
    <source>
        <dbReference type="Proteomes" id="UP000552700"/>
    </source>
</evidence>
<organism evidence="5 6">
    <name type="scientific">Sphingobium subterraneum</name>
    <dbReference type="NCBI Taxonomy" id="627688"/>
    <lineage>
        <taxon>Bacteria</taxon>
        <taxon>Pseudomonadati</taxon>
        <taxon>Pseudomonadota</taxon>
        <taxon>Alphaproteobacteria</taxon>
        <taxon>Sphingomonadales</taxon>
        <taxon>Sphingomonadaceae</taxon>
        <taxon>Sphingobium</taxon>
    </lineage>
</organism>
<accession>A0A841J3W3</accession>
<proteinExistence type="predicted"/>
<feature type="DNA-binding region" description="H-T-H motif" evidence="2">
    <location>
        <begin position="66"/>
        <end position="85"/>
    </location>
</feature>
<dbReference type="InterPro" id="IPR009057">
    <property type="entry name" value="Homeodomain-like_sf"/>
</dbReference>
<dbReference type="AlphaFoldDB" id="A0A841J3W3"/>
<evidence type="ECO:0000256" key="1">
    <source>
        <dbReference type="ARBA" id="ARBA00023125"/>
    </source>
</evidence>
<gene>
    <name evidence="5" type="ORF">FHS92_000992</name>
</gene>
<evidence type="ECO:0000259" key="4">
    <source>
        <dbReference type="PROSITE" id="PS50977"/>
    </source>
</evidence>
<dbReference type="PROSITE" id="PS50977">
    <property type="entry name" value="HTH_TETR_2"/>
    <property type="match status" value="1"/>
</dbReference>
<keyword evidence="1 2" id="KW-0238">DNA-binding</keyword>
<name>A0A841J3W3_9SPHN</name>
<dbReference type="GO" id="GO:0003677">
    <property type="term" value="F:DNA binding"/>
    <property type="evidence" value="ECO:0007669"/>
    <property type="project" value="UniProtKB-UniRule"/>
</dbReference>
<evidence type="ECO:0000256" key="3">
    <source>
        <dbReference type="SAM" id="MobiDB-lite"/>
    </source>
</evidence>
<keyword evidence="6" id="KW-1185">Reference proteome</keyword>
<sequence length="258" mass="28725">MEMTIETGREIMAPLRNASLPGTADTKPQEDHRVRVAREKRKRMRAHLMQSIIAVCSGRKLTGSTVIEDVVRHAEVSRGTFYKYFETLDEAVIEIASELAEEMTVGISSVYDVLDDPILRTATGFQTFLSRSLIDPNWGAFIIHLDLLNGEQNQIASKVKGDIRLGIQTGDYFVKSVDTAADLLMGAKHEAIRRIIAGEHDVSYIQDMAAMVLKSFGVSHHKAEKSVVHSFERLCKLAPAKLSWWKTDGPAAQFRSAP</sequence>
<protein>
    <submittedName>
        <fullName evidence="5">AcrR family transcriptional regulator</fullName>
    </submittedName>
</protein>
<evidence type="ECO:0000313" key="5">
    <source>
        <dbReference type="EMBL" id="MBB6123285.1"/>
    </source>
</evidence>
<evidence type="ECO:0000256" key="2">
    <source>
        <dbReference type="PROSITE-ProRule" id="PRU00335"/>
    </source>
</evidence>
<dbReference type="SUPFAM" id="SSF46689">
    <property type="entry name" value="Homeodomain-like"/>
    <property type="match status" value="1"/>
</dbReference>